<reference evidence="1 2" key="1">
    <citation type="submission" date="2007-03" db="EMBL/GenBank/DDBJ databases">
        <authorList>
            <person name="Fulton L."/>
            <person name="Clifton S."/>
            <person name="Fulton B."/>
            <person name="Xu J."/>
            <person name="Minx P."/>
            <person name="Pepin K.H."/>
            <person name="Johnson M."/>
            <person name="Thiruvilangam P."/>
            <person name="Bhonagiri V."/>
            <person name="Nash W.E."/>
            <person name="Mardis E.R."/>
            <person name="Wilson R.K."/>
        </authorList>
    </citation>
    <scope>NUCLEOTIDE SEQUENCE [LARGE SCALE GENOMIC DNA]</scope>
    <source>
        <strain evidence="2">ATCC 8483 / DSM 1896 / JCM 5824 / BCRC 10623 / CCUG 4943 / NCTC 11153</strain>
    </source>
</reference>
<gene>
    <name evidence="1" type="ORF">BACOVA_00817</name>
</gene>
<evidence type="ECO:0000313" key="1">
    <source>
        <dbReference type="EMBL" id="EDO13464.1"/>
    </source>
</evidence>
<dbReference type="Proteomes" id="UP000005475">
    <property type="component" value="Unassembled WGS sequence"/>
</dbReference>
<sequence length="39" mass="4662">MFSRFSAVFFYKKRGKGEGSEGGFLTFVFFFRENIDRKK</sequence>
<comment type="caution">
    <text evidence="1">The sequence shown here is derived from an EMBL/GenBank/DDBJ whole genome shotgun (WGS) entry which is preliminary data.</text>
</comment>
<dbReference type="EMBL" id="AAXF02000038">
    <property type="protein sequence ID" value="EDO13464.1"/>
    <property type="molecule type" value="Genomic_DNA"/>
</dbReference>
<name>A0AAN3ABD8_BACO1</name>
<reference evidence="2" key="2">
    <citation type="submission" date="2007-04" db="EMBL/GenBank/DDBJ databases">
        <title>Draft genome sequence of Bacteroides ovatus (ATCC 8483).</title>
        <authorList>
            <person name="Sudarsanam P."/>
            <person name="Ley R."/>
            <person name="Guruge J."/>
            <person name="Turnbaugh P.J."/>
            <person name="Mahowald M."/>
            <person name="Liep D."/>
            <person name="Gordon J."/>
        </authorList>
    </citation>
    <scope>NUCLEOTIDE SEQUENCE [LARGE SCALE GENOMIC DNA]</scope>
    <source>
        <strain evidence="2">ATCC 8483 / DSM 1896 / JCM 5824 / BCRC 10623 / CCUG 4943 / NCTC 11153</strain>
    </source>
</reference>
<protein>
    <submittedName>
        <fullName evidence="1">Uncharacterized protein</fullName>
    </submittedName>
</protein>
<dbReference type="AlphaFoldDB" id="A0AAN3ABD8"/>
<proteinExistence type="predicted"/>
<accession>A0AAN3ABD8</accession>
<organism evidence="1 2">
    <name type="scientific">Bacteroides ovatus (strain ATCC 8483 / DSM 1896 / JCM 5824 / BCRC 10623 / CCUG 4943 / NCTC 11153)</name>
    <dbReference type="NCBI Taxonomy" id="411476"/>
    <lineage>
        <taxon>Bacteria</taxon>
        <taxon>Pseudomonadati</taxon>
        <taxon>Bacteroidota</taxon>
        <taxon>Bacteroidia</taxon>
        <taxon>Bacteroidales</taxon>
        <taxon>Bacteroidaceae</taxon>
        <taxon>Bacteroides</taxon>
    </lineage>
</organism>
<evidence type="ECO:0000313" key="2">
    <source>
        <dbReference type="Proteomes" id="UP000005475"/>
    </source>
</evidence>